<evidence type="ECO:0000256" key="4">
    <source>
        <dbReference type="ARBA" id="ARBA00022771"/>
    </source>
</evidence>
<dbReference type="GO" id="GO:0008270">
    <property type="term" value="F:zinc ion binding"/>
    <property type="evidence" value="ECO:0007669"/>
    <property type="project" value="UniProtKB-KW"/>
</dbReference>
<dbReference type="FunFam" id="3.30.160.60:FF:000253">
    <property type="entry name" value="Crooked legs, isoform H"/>
    <property type="match status" value="2"/>
</dbReference>
<dbReference type="InterPro" id="IPR013087">
    <property type="entry name" value="Znf_C2H2_type"/>
</dbReference>
<dbReference type="SMART" id="SM00355">
    <property type="entry name" value="ZnF_C2H2"/>
    <property type="match status" value="2"/>
</dbReference>
<name>A0A2M4DP87_ANODA</name>
<dbReference type="SUPFAM" id="SSF57667">
    <property type="entry name" value="beta-beta-alpha zinc fingers"/>
    <property type="match status" value="1"/>
</dbReference>
<proteinExistence type="predicted"/>
<evidence type="ECO:0000256" key="7">
    <source>
        <dbReference type="PROSITE-ProRule" id="PRU00042"/>
    </source>
</evidence>
<feature type="domain" description="C2H2-type" evidence="8">
    <location>
        <begin position="54"/>
        <end position="74"/>
    </location>
</feature>
<keyword evidence="5" id="KW-0862">Zinc</keyword>
<protein>
    <submittedName>
        <fullName evidence="9">Putative homeobox transcription factor sip1</fullName>
    </submittedName>
</protein>
<dbReference type="PROSITE" id="PS00028">
    <property type="entry name" value="ZINC_FINGER_C2H2_1"/>
    <property type="match status" value="1"/>
</dbReference>
<comment type="subcellular location">
    <subcellularLocation>
        <location evidence="1">Nucleus</location>
    </subcellularLocation>
</comment>
<reference evidence="9" key="1">
    <citation type="submission" date="2018-01" db="EMBL/GenBank/DDBJ databases">
        <title>An insight into the sialome of Amazonian anophelines.</title>
        <authorList>
            <person name="Ribeiro J.M."/>
            <person name="Scarpassa V."/>
            <person name="Calvo E."/>
        </authorList>
    </citation>
    <scope>NUCLEOTIDE SEQUENCE</scope>
</reference>
<sequence>MVIVYYITWMIPSIRADRLHTGETPYTCTYCDKKFTRKEHLTNHVRLHTGETPYTCTYCQKKFTRKEHLTNHVR</sequence>
<organism evidence="9">
    <name type="scientific">Anopheles darlingi</name>
    <name type="common">Mosquito</name>
    <dbReference type="NCBI Taxonomy" id="43151"/>
    <lineage>
        <taxon>Eukaryota</taxon>
        <taxon>Metazoa</taxon>
        <taxon>Ecdysozoa</taxon>
        <taxon>Arthropoda</taxon>
        <taxon>Hexapoda</taxon>
        <taxon>Insecta</taxon>
        <taxon>Pterygota</taxon>
        <taxon>Neoptera</taxon>
        <taxon>Endopterygota</taxon>
        <taxon>Diptera</taxon>
        <taxon>Nematocera</taxon>
        <taxon>Culicoidea</taxon>
        <taxon>Culicidae</taxon>
        <taxon>Anophelinae</taxon>
        <taxon>Anopheles</taxon>
    </lineage>
</organism>
<dbReference type="InterPro" id="IPR036236">
    <property type="entry name" value="Znf_C2H2_sf"/>
</dbReference>
<keyword evidence="4 7" id="KW-0863">Zinc-finger</keyword>
<evidence type="ECO:0000313" key="9">
    <source>
        <dbReference type="EMBL" id="MBW79377.1"/>
    </source>
</evidence>
<dbReference type="PANTHER" id="PTHR24394">
    <property type="entry name" value="ZINC FINGER PROTEIN"/>
    <property type="match status" value="1"/>
</dbReference>
<dbReference type="Pfam" id="PF00096">
    <property type="entry name" value="zf-C2H2"/>
    <property type="match status" value="2"/>
</dbReference>
<evidence type="ECO:0000256" key="1">
    <source>
        <dbReference type="ARBA" id="ARBA00004123"/>
    </source>
</evidence>
<evidence type="ECO:0000256" key="5">
    <source>
        <dbReference type="ARBA" id="ARBA00022833"/>
    </source>
</evidence>
<accession>A0A2M4DP87</accession>
<evidence type="ECO:0000259" key="8">
    <source>
        <dbReference type="PROSITE" id="PS50157"/>
    </source>
</evidence>
<dbReference type="Gene3D" id="3.30.160.60">
    <property type="entry name" value="Classic Zinc Finger"/>
    <property type="match status" value="2"/>
</dbReference>
<dbReference type="EMBL" id="GGFL01015199">
    <property type="protein sequence ID" value="MBW79377.1"/>
    <property type="molecule type" value="Transcribed_RNA"/>
</dbReference>
<dbReference type="AlphaFoldDB" id="A0A2M4DP87"/>
<keyword evidence="2" id="KW-0479">Metal-binding</keyword>
<keyword evidence="3" id="KW-0677">Repeat</keyword>
<keyword evidence="9" id="KW-0371">Homeobox</keyword>
<evidence type="ECO:0000256" key="6">
    <source>
        <dbReference type="ARBA" id="ARBA00023242"/>
    </source>
</evidence>
<dbReference type="PROSITE" id="PS50157">
    <property type="entry name" value="ZINC_FINGER_C2H2_2"/>
    <property type="match status" value="2"/>
</dbReference>
<evidence type="ECO:0000256" key="3">
    <source>
        <dbReference type="ARBA" id="ARBA00022737"/>
    </source>
</evidence>
<keyword evidence="6" id="KW-0539">Nucleus</keyword>
<feature type="domain" description="C2H2-type" evidence="8">
    <location>
        <begin position="26"/>
        <end position="53"/>
    </location>
</feature>
<keyword evidence="9" id="KW-0238">DNA-binding</keyword>
<dbReference type="PANTHER" id="PTHR24394:SF29">
    <property type="entry name" value="MYONEURIN"/>
    <property type="match status" value="1"/>
</dbReference>
<dbReference type="GO" id="GO:0003677">
    <property type="term" value="F:DNA binding"/>
    <property type="evidence" value="ECO:0007669"/>
    <property type="project" value="UniProtKB-KW"/>
</dbReference>
<dbReference type="GO" id="GO:0005634">
    <property type="term" value="C:nucleus"/>
    <property type="evidence" value="ECO:0007669"/>
    <property type="project" value="UniProtKB-SubCell"/>
</dbReference>
<dbReference type="GO" id="GO:0000981">
    <property type="term" value="F:DNA-binding transcription factor activity, RNA polymerase II-specific"/>
    <property type="evidence" value="ECO:0007669"/>
    <property type="project" value="TreeGrafter"/>
</dbReference>
<evidence type="ECO:0000256" key="2">
    <source>
        <dbReference type="ARBA" id="ARBA00022723"/>
    </source>
</evidence>